<reference evidence="5 6" key="1">
    <citation type="journal article" date="2013" name="Antonie Van Leeuwenhoek">
        <title>Echinimonas agarilytica gen. nov., sp. nov., a new gammaproteobacterium isolated from the sea urchin Strongylocentrotus intermedius.</title>
        <authorList>
            <person name="Nedashkovskaya O.I."/>
            <person name="Stenkova A.M."/>
            <person name="Zhukova N.V."/>
            <person name="Van Trappen S."/>
            <person name="Lee J.S."/>
            <person name="Kim S.B."/>
        </authorList>
    </citation>
    <scope>NUCLEOTIDE SEQUENCE [LARGE SCALE GENOMIC DNA]</scope>
    <source>
        <strain evidence="5 6">KMM 6351</strain>
    </source>
</reference>
<dbReference type="PANTHER" id="PTHR43085">
    <property type="entry name" value="HEXOKINASE FAMILY MEMBER"/>
    <property type="match status" value="1"/>
</dbReference>
<keyword evidence="3 5" id="KW-0418">Kinase</keyword>
<name>A0AA42B8Y9_9GAMM</name>
<evidence type="ECO:0000313" key="5">
    <source>
        <dbReference type="EMBL" id="MCM2680741.1"/>
    </source>
</evidence>
<comment type="caution">
    <text evidence="5">The sequence shown here is derived from an EMBL/GenBank/DDBJ whole genome shotgun (WGS) entry which is preliminary data.</text>
</comment>
<protein>
    <submittedName>
        <fullName evidence="5">Sugar kinase</fullName>
    </submittedName>
</protein>
<dbReference type="CDD" id="cd01166">
    <property type="entry name" value="KdgK"/>
    <property type="match status" value="1"/>
</dbReference>
<dbReference type="GO" id="GO:0042840">
    <property type="term" value="P:D-glucuronate catabolic process"/>
    <property type="evidence" value="ECO:0007669"/>
    <property type="project" value="TreeGrafter"/>
</dbReference>
<dbReference type="GO" id="GO:0008673">
    <property type="term" value="F:2-dehydro-3-deoxygluconokinase activity"/>
    <property type="evidence" value="ECO:0007669"/>
    <property type="project" value="TreeGrafter"/>
</dbReference>
<accession>A0AA42B8Y9</accession>
<dbReference type="EMBL" id="JAMQGP010000007">
    <property type="protein sequence ID" value="MCM2680741.1"/>
    <property type="molecule type" value="Genomic_DNA"/>
</dbReference>
<dbReference type="InterPro" id="IPR011611">
    <property type="entry name" value="PfkB_dom"/>
</dbReference>
<evidence type="ECO:0000256" key="2">
    <source>
        <dbReference type="ARBA" id="ARBA00022679"/>
    </source>
</evidence>
<sequence>MKKIYLLGECMVELSRQADGSFNQSYAGDVYNTAVYLKRSFADLSVNLFSVIGRDALSKNMLAAFEKESIGTELIQTSTDKLPGLYMIALDDQGERSFSYWRSDSAARQVMQFLNPELVGWLCMGDVFFFSGISLAMIDPNDRDTFWQLLRKLSDSGVQIAFDPNYRPRMWSDKAEAKTQFELAFGMSNMVLPGVDDFDQLYGIKDISEIHQFCSTFNIDELIIKSGSKSVFSFTQNECLEIQITPVAHAVDTTSAGDSFNGVYLGARMEGISIQQSIELASAAAAEVIQYRGAIIPKDTFVNHISPLLAQTNAVPK</sequence>
<keyword evidence="2" id="KW-0808">Transferase</keyword>
<evidence type="ECO:0000313" key="6">
    <source>
        <dbReference type="Proteomes" id="UP001165393"/>
    </source>
</evidence>
<organism evidence="5 6">
    <name type="scientific">Echinimonas agarilytica</name>
    <dbReference type="NCBI Taxonomy" id="1215918"/>
    <lineage>
        <taxon>Bacteria</taxon>
        <taxon>Pseudomonadati</taxon>
        <taxon>Pseudomonadota</taxon>
        <taxon>Gammaproteobacteria</taxon>
        <taxon>Alteromonadales</taxon>
        <taxon>Echinimonadaceae</taxon>
        <taxon>Echinimonas</taxon>
    </lineage>
</organism>
<dbReference type="Gene3D" id="3.40.1190.20">
    <property type="match status" value="1"/>
</dbReference>
<evidence type="ECO:0000256" key="3">
    <source>
        <dbReference type="ARBA" id="ARBA00022777"/>
    </source>
</evidence>
<dbReference type="GO" id="GO:0006974">
    <property type="term" value="P:DNA damage response"/>
    <property type="evidence" value="ECO:0007669"/>
    <property type="project" value="TreeGrafter"/>
</dbReference>
<keyword evidence="6" id="KW-1185">Reference proteome</keyword>
<evidence type="ECO:0000256" key="1">
    <source>
        <dbReference type="ARBA" id="ARBA00010688"/>
    </source>
</evidence>
<dbReference type="SUPFAM" id="SSF53613">
    <property type="entry name" value="Ribokinase-like"/>
    <property type="match status" value="1"/>
</dbReference>
<dbReference type="RefSeq" id="WP_251262225.1">
    <property type="nucleotide sequence ID" value="NZ_JAMQGP010000007.1"/>
</dbReference>
<gene>
    <name evidence="5" type="ORF">NAF29_13825</name>
</gene>
<dbReference type="PANTHER" id="PTHR43085:SF15">
    <property type="entry name" value="2-DEHYDRO-3-DEOXYGLUCONOKINASE"/>
    <property type="match status" value="1"/>
</dbReference>
<dbReference type="GO" id="GO:0019698">
    <property type="term" value="P:D-galacturonate catabolic process"/>
    <property type="evidence" value="ECO:0007669"/>
    <property type="project" value="TreeGrafter"/>
</dbReference>
<dbReference type="InterPro" id="IPR050306">
    <property type="entry name" value="PfkB_Carbo_kinase"/>
</dbReference>
<dbReference type="InterPro" id="IPR029056">
    <property type="entry name" value="Ribokinase-like"/>
</dbReference>
<dbReference type="Pfam" id="PF00294">
    <property type="entry name" value="PfkB"/>
    <property type="match status" value="1"/>
</dbReference>
<feature type="domain" description="Carbohydrate kinase PfkB" evidence="4">
    <location>
        <begin position="1"/>
        <end position="299"/>
    </location>
</feature>
<dbReference type="AlphaFoldDB" id="A0AA42B8Y9"/>
<dbReference type="Proteomes" id="UP001165393">
    <property type="component" value="Unassembled WGS sequence"/>
</dbReference>
<evidence type="ECO:0000259" key="4">
    <source>
        <dbReference type="Pfam" id="PF00294"/>
    </source>
</evidence>
<comment type="similarity">
    <text evidence="1">Belongs to the carbohydrate kinase PfkB family.</text>
</comment>
<proteinExistence type="inferred from homology"/>
<dbReference type="GO" id="GO:0005829">
    <property type="term" value="C:cytosol"/>
    <property type="evidence" value="ECO:0007669"/>
    <property type="project" value="TreeGrafter"/>
</dbReference>